<keyword evidence="5 9" id="KW-0812">Transmembrane</keyword>
<organism evidence="11 12">
    <name type="scientific">Sedimentitalea nanhaiensis</name>
    <dbReference type="NCBI Taxonomy" id="999627"/>
    <lineage>
        <taxon>Bacteria</taxon>
        <taxon>Pseudomonadati</taxon>
        <taxon>Pseudomonadota</taxon>
        <taxon>Alphaproteobacteria</taxon>
        <taxon>Rhodobacterales</taxon>
        <taxon>Paracoccaceae</taxon>
        <taxon>Sedimentitalea</taxon>
    </lineage>
</organism>
<dbReference type="GO" id="GO:0005886">
    <property type="term" value="C:plasma membrane"/>
    <property type="evidence" value="ECO:0007669"/>
    <property type="project" value="UniProtKB-SubCell"/>
</dbReference>
<keyword evidence="2 9" id="KW-0813">Transport</keyword>
<proteinExistence type="inferred from homology"/>
<feature type="domain" description="Tripartite ATP-independent periplasmic transporters DctQ component" evidence="10">
    <location>
        <begin position="26"/>
        <end position="153"/>
    </location>
</feature>
<dbReference type="GO" id="GO:0022857">
    <property type="term" value="F:transmembrane transporter activity"/>
    <property type="evidence" value="ECO:0007669"/>
    <property type="project" value="UniProtKB-UniRule"/>
</dbReference>
<keyword evidence="4 9" id="KW-0997">Cell inner membrane</keyword>
<feature type="transmembrane region" description="Helical" evidence="9">
    <location>
        <begin position="129"/>
        <end position="146"/>
    </location>
</feature>
<feature type="transmembrane region" description="Helical" evidence="9">
    <location>
        <begin position="16"/>
        <end position="37"/>
    </location>
</feature>
<dbReference type="InterPro" id="IPR007387">
    <property type="entry name" value="TRAP_DctQ"/>
</dbReference>
<evidence type="ECO:0000256" key="1">
    <source>
        <dbReference type="ARBA" id="ARBA00004429"/>
    </source>
</evidence>
<keyword evidence="7 9" id="KW-0472">Membrane</keyword>
<dbReference type="InterPro" id="IPR055348">
    <property type="entry name" value="DctQ"/>
</dbReference>
<evidence type="ECO:0000256" key="8">
    <source>
        <dbReference type="ARBA" id="ARBA00038436"/>
    </source>
</evidence>
<dbReference type="Pfam" id="PF04290">
    <property type="entry name" value="DctQ"/>
    <property type="match status" value="1"/>
</dbReference>
<comment type="similarity">
    <text evidence="8 9">Belongs to the TRAP transporter small permease family.</text>
</comment>
<comment type="subcellular location">
    <subcellularLocation>
        <location evidence="1 9">Cell inner membrane</location>
        <topology evidence="1 9">Multi-pass membrane protein</topology>
    </subcellularLocation>
</comment>
<dbReference type="EMBL" id="FPAW01000042">
    <property type="protein sequence ID" value="SFU18314.1"/>
    <property type="molecule type" value="Genomic_DNA"/>
</dbReference>
<feature type="transmembrane region" description="Helical" evidence="9">
    <location>
        <begin position="88"/>
        <end position="109"/>
    </location>
</feature>
<dbReference type="STRING" id="999627.SAMN05216236_14232"/>
<dbReference type="PANTHER" id="PTHR35011">
    <property type="entry name" value="2,3-DIKETO-L-GULONATE TRAP TRANSPORTER SMALL PERMEASE PROTEIN YIAM"/>
    <property type="match status" value="1"/>
</dbReference>
<dbReference type="RefSeq" id="WP_027262242.1">
    <property type="nucleotide sequence ID" value="NZ_FPAW01000042.1"/>
</dbReference>
<comment type="subunit">
    <text evidence="9">The complex comprises the extracytoplasmic solute receptor protein and the two transmembrane proteins.</text>
</comment>
<dbReference type="AlphaFoldDB" id="A0A1I7E323"/>
<reference evidence="11 12" key="1">
    <citation type="submission" date="2016-10" db="EMBL/GenBank/DDBJ databases">
        <authorList>
            <person name="de Groot N.N."/>
        </authorList>
    </citation>
    <scope>NUCLEOTIDE SEQUENCE [LARGE SCALE GENOMIC DNA]</scope>
    <source>
        <strain evidence="11 12">CGMCC 1.10959</strain>
    </source>
</reference>
<sequence>MTRAQLAKTLASTEDLTACVALLVVLASVIWGIVSRLLPIESAVWSTELSGLAFSWVAFIGASAAFRRGMHVSVPVLTDLLPEKQRRGLSVLMKCVLVIFLAYATFLSLTMVGKSFNRPSPVLRIPFSYVYLAPALCFLSMSLTLITQIMRDFGFIGSSTAADESENL</sequence>
<protein>
    <recommendedName>
        <fullName evidence="9">TRAP transporter small permease protein</fullName>
    </recommendedName>
</protein>
<evidence type="ECO:0000256" key="3">
    <source>
        <dbReference type="ARBA" id="ARBA00022475"/>
    </source>
</evidence>
<feature type="transmembrane region" description="Helical" evidence="9">
    <location>
        <begin position="49"/>
        <end position="67"/>
    </location>
</feature>
<evidence type="ECO:0000256" key="4">
    <source>
        <dbReference type="ARBA" id="ARBA00022519"/>
    </source>
</evidence>
<name>A0A1I7E323_9RHOB</name>
<comment type="function">
    <text evidence="9">Part of the tripartite ATP-independent periplasmic (TRAP) transport system.</text>
</comment>
<evidence type="ECO:0000259" key="10">
    <source>
        <dbReference type="Pfam" id="PF04290"/>
    </source>
</evidence>
<dbReference type="Proteomes" id="UP000182466">
    <property type="component" value="Unassembled WGS sequence"/>
</dbReference>
<keyword evidence="6 9" id="KW-1133">Transmembrane helix</keyword>
<dbReference type="GO" id="GO:0015740">
    <property type="term" value="P:C4-dicarboxylate transport"/>
    <property type="evidence" value="ECO:0007669"/>
    <property type="project" value="TreeGrafter"/>
</dbReference>
<dbReference type="OrthoDB" id="4250245at2"/>
<evidence type="ECO:0000256" key="5">
    <source>
        <dbReference type="ARBA" id="ARBA00022692"/>
    </source>
</evidence>
<evidence type="ECO:0000256" key="7">
    <source>
        <dbReference type="ARBA" id="ARBA00023136"/>
    </source>
</evidence>
<keyword evidence="12" id="KW-1185">Reference proteome</keyword>
<evidence type="ECO:0000256" key="6">
    <source>
        <dbReference type="ARBA" id="ARBA00022989"/>
    </source>
</evidence>
<gene>
    <name evidence="11" type="ORF">SAMN05216236_14232</name>
</gene>
<evidence type="ECO:0000313" key="11">
    <source>
        <dbReference type="EMBL" id="SFU18314.1"/>
    </source>
</evidence>
<keyword evidence="3" id="KW-1003">Cell membrane</keyword>
<dbReference type="PANTHER" id="PTHR35011:SF2">
    <property type="entry name" value="2,3-DIKETO-L-GULONATE TRAP TRANSPORTER SMALL PERMEASE PROTEIN YIAM"/>
    <property type="match status" value="1"/>
</dbReference>
<evidence type="ECO:0000256" key="2">
    <source>
        <dbReference type="ARBA" id="ARBA00022448"/>
    </source>
</evidence>
<evidence type="ECO:0000256" key="9">
    <source>
        <dbReference type="RuleBase" id="RU369079"/>
    </source>
</evidence>
<evidence type="ECO:0000313" key="12">
    <source>
        <dbReference type="Proteomes" id="UP000182466"/>
    </source>
</evidence>
<accession>A0A1I7E323</accession>